<dbReference type="PANTHER" id="PTHR45908">
    <property type="entry name" value="PROTEIN CBG11750-RELATED"/>
    <property type="match status" value="1"/>
</dbReference>
<dbReference type="AlphaFoldDB" id="A0A915PJ24"/>
<dbReference type="InterPro" id="IPR029058">
    <property type="entry name" value="AB_hydrolase_fold"/>
</dbReference>
<protein>
    <submittedName>
        <fullName evidence="4">Fungal lipase-like domain-containing protein</fullName>
    </submittedName>
</protein>
<evidence type="ECO:0000313" key="3">
    <source>
        <dbReference type="Proteomes" id="UP000887581"/>
    </source>
</evidence>
<feature type="domain" description="Fungal lipase-type" evidence="2">
    <location>
        <begin position="95"/>
        <end position="228"/>
    </location>
</feature>
<organism evidence="3 4">
    <name type="scientific">Setaria digitata</name>
    <dbReference type="NCBI Taxonomy" id="48799"/>
    <lineage>
        <taxon>Eukaryota</taxon>
        <taxon>Metazoa</taxon>
        <taxon>Ecdysozoa</taxon>
        <taxon>Nematoda</taxon>
        <taxon>Chromadorea</taxon>
        <taxon>Rhabditida</taxon>
        <taxon>Spirurina</taxon>
        <taxon>Spiruromorpha</taxon>
        <taxon>Filarioidea</taxon>
        <taxon>Setariidae</taxon>
        <taxon>Setaria</taxon>
    </lineage>
</organism>
<evidence type="ECO:0000259" key="2">
    <source>
        <dbReference type="Pfam" id="PF01764"/>
    </source>
</evidence>
<keyword evidence="3" id="KW-1185">Reference proteome</keyword>
<evidence type="ECO:0000313" key="4">
    <source>
        <dbReference type="WBParaSite" id="sdigi.contig2.g321.t1"/>
    </source>
</evidence>
<dbReference type="Proteomes" id="UP000887581">
    <property type="component" value="Unplaced"/>
</dbReference>
<dbReference type="WBParaSite" id="sdigi.contig2.g321.t1">
    <property type="protein sequence ID" value="sdigi.contig2.g321.t1"/>
    <property type="gene ID" value="sdigi.contig2.g321"/>
</dbReference>
<reference evidence="4" key="1">
    <citation type="submission" date="2022-11" db="UniProtKB">
        <authorList>
            <consortium name="WormBaseParasite"/>
        </authorList>
    </citation>
    <scope>IDENTIFICATION</scope>
</reference>
<dbReference type="PANTHER" id="PTHR45908:SF5">
    <property type="entry name" value="FUNGAL LIPASE-LIKE DOMAIN-CONTAINING PROTEIN"/>
    <property type="match status" value="1"/>
</dbReference>
<dbReference type="GO" id="GO:0006629">
    <property type="term" value="P:lipid metabolic process"/>
    <property type="evidence" value="ECO:0007669"/>
    <property type="project" value="InterPro"/>
</dbReference>
<evidence type="ECO:0000256" key="1">
    <source>
        <dbReference type="SAM" id="SignalP"/>
    </source>
</evidence>
<feature type="chain" id="PRO_5038031923" evidence="1">
    <location>
        <begin position="18"/>
        <end position="313"/>
    </location>
</feature>
<dbReference type="InterPro" id="IPR002921">
    <property type="entry name" value="Fungal_lipase-type"/>
</dbReference>
<dbReference type="Gene3D" id="3.40.50.1820">
    <property type="entry name" value="alpha/beta hydrolase"/>
    <property type="match status" value="1"/>
</dbReference>
<dbReference type="SUPFAM" id="SSF53474">
    <property type="entry name" value="alpha/beta-Hydrolases"/>
    <property type="match status" value="1"/>
</dbReference>
<accession>A0A915PJ24</accession>
<dbReference type="CDD" id="cd00519">
    <property type="entry name" value="Lipase_3"/>
    <property type="match status" value="1"/>
</dbReference>
<sequence length="313" mass="36010">MLIRFTLIYLFAPHIQALLRPLTLRFTKYSVTEAKFLLHLAAGAYSSDPEKCVLKSLSKEEQWSFQSTVSRKCDVFQNSCLFYILRSDIAQRFIIVFRGTIKNTQLMVEGWQSLARRKDFFGVGLVNRYFFQALNKLWPNIEPVLKDSTFKMYGITFTGHSLGGALASLAATRTVIENLRTGKQIRLVTFGQPRTGDYQFALYHNAHISYSFRLINGHDIVPHLPPCSKNKSCNSTAESKSKPCVEKNGFSYHHGIEIWYPNGMSDAEQYVECLGKPRSEDFNCSDGLKFHMNQYKRCIKDHRHYFNISVSLR</sequence>
<feature type="signal peptide" evidence="1">
    <location>
        <begin position="1"/>
        <end position="17"/>
    </location>
</feature>
<proteinExistence type="predicted"/>
<keyword evidence="1" id="KW-0732">Signal</keyword>
<dbReference type="Pfam" id="PF01764">
    <property type="entry name" value="Lipase_3"/>
    <property type="match status" value="1"/>
</dbReference>
<name>A0A915PJ24_9BILA</name>